<gene>
    <name evidence="2" type="ORF">NPIL_546401</name>
</gene>
<evidence type="ECO:0000259" key="1">
    <source>
        <dbReference type="PROSITE" id="PS51144"/>
    </source>
</evidence>
<dbReference type="Proteomes" id="UP000887013">
    <property type="component" value="Unassembled WGS sequence"/>
</dbReference>
<dbReference type="PROSITE" id="PS51144">
    <property type="entry name" value="ALPHA_CA_2"/>
    <property type="match status" value="1"/>
</dbReference>
<proteinExistence type="predicted"/>
<dbReference type="SUPFAM" id="SSF51069">
    <property type="entry name" value="Carbonic anhydrase"/>
    <property type="match status" value="1"/>
</dbReference>
<evidence type="ECO:0000313" key="2">
    <source>
        <dbReference type="EMBL" id="GFU04231.1"/>
    </source>
</evidence>
<keyword evidence="3" id="KW-1185">Reference proteome</keyword>
<dbReference type="InterPro" id="IPR001148">
    <property type="entry name" value="CA_dom"/>
</dbReference>
<evidence type="ECO:0000313" key="3">
    <source>
        <dbReference type="Proteomes" id="UP000887013"/>
    </source>
</evidence>
<dbReference type="Gene3D" id="3.10.200.10">
    <property type="entry name" value="Alpha carbonic anhydrase"/>
    <property type="match status" value="1"/>
</dbReference>
<name>A0A8X6Q7D9_NEPPI</name>
<dbReference type="AlphaFoldDB" id="A0A8X6Q7D9"/>
<feature type="domain" description="Alpha-carbonic anhydrase" evidence="1">
    <location>
        <begin position="1"/>
        <end position="48"/>
    </location>
</feature>
<comment type="caution">
    <text evidence="2">The sequence shown here is derived from an EMBL/GenBank/DDBJ whole genome shotgun (WGS) entry which is preliminary data.</text>
</comment>
<dbReference type="InterPro" id="IPR036398">
    <property type="entry name" value="CA_dom_sf"/>
</dbReference>
<organism evidence="2 3">
    <name type="scientific">Nephila pilipes</name>
    <name type="common">Giant wood spider</name>
    <name type="synonym">Nephila maculata</name>
    <dbReference type="NCBI Taxonomy" id="299642"/>
    <lineage>
        <taxon>Eukaryota</taxon>
        <taxon>Metazoa</taxon>
        <taxon>Ecdysozoa</taxon>
        <taxon>Arthropoda</taxon>
        <taxon>Chelicerata</taxon>
        <taxon>Arachnida</taxon>
        <taxon>Araneae</taxon>
        <taxon>Araneomorphae</taxon>
        <taxon>Entelegynae</taxon>
        <taxon>Araneoidea</taxon>
        <taxon>Nephilidae</taxon>
        <taxon>Nephila</taxon>
    </lineage>
</organism>
<dbReference type="Pfam" id="PF00194">
    <property type="entry name" value="Carb_anhydrase"/>
    <property type="match status" value="1"/>
</dbReference>
<feature type="non-terminal residue" evidence="2">
    <location>
        <position position="48"/>
    </location>
</feature>
<sequence length="48" mass="5560">EVVPEDKVQRNIEISGSNYTLQQVDFHWGCEGKPGSEHKINNKQYDLE</sequence>
<dbReference type="EMBL" id="BMAW01123635">
    <property type="protein sequence ID" value="GFU04231.1"/>
    <property type="molecule type" value="Genomic_DNA"/>
</dbReference>
<accession>A0A8X6Q7D9</accession>
<protein>
    <recommendedName>
        <fullName evidence="1">Alpha-carbonic anhydrase domain-containing protein</fullName>
    </recommendedName>
</protein>
<feature type="non-terminal residue" evidence="2">
    <location>
        <position position="1"/>
    </location>
</feature>
<reference evidence="2" key="1">
    <citation type="submission" date="2020-08" db="EMBL/GenBank/DDBJ databases">
        <title>Multicomponent nature underlies the extraordinary mechanical properties of spider dragline silk.</title>
        <authorList>
            <person name="Kono N."/>
            <person name="Nakamura H."/>
            <person name="Mori M."/>
            <person name="Yoshida Y."/>
            <person name="Ohtoshi R."/>
            <person name="Malay A.D."/>
            <person name="Moran D.A.P."/>
            <person name="Tomita M."/>
            <person name="Numata K."/>
            <person name="Arakawa K."/>
        </authorList>
    </citation>
    <scope>NUCLEOTIDE SEQUENCE</scope>
</reference>